<protein>
    <recommendedName>
        <fullName evidence="4">Prenyltransferase</fullName>
    </recommendedName>
</protein>
<gene>
    <name evidence="2" type="ORF">J4E96_14175</name>
</gene>
<proteinExistence type="predicted"/>
<evidence type="ECO:0008006" key="4">
    <source>
        <dbReference type="Google" id="ProtNLM"/>
    </source>
</evidence>
<dbReference type="AlphaFoldDB" id="A0A8A4ZBX8"/>
<organism evidence="2 3">
    <name type="scientific">Pengzhenrongella sicca</name>
    <dbReference type="NCBI Taxonomy" id="2819238"/>
    <lineage>
        <taxon>Bacteria</taxon>
        <taxon>Bacillati</taxon>
        <taxon>Actinomycetota</taxon>
        <taxon>Actinomycetes</taxon>
        <taxon>Micrococcales</taxon>
        <taxon>Pengzhenrongella</taxon>
    </lineage>
</organism>
<feature type="transmembrane region" description="Helical" evidence="1">
    <location>
        <begin position="127"/>
        <end position="144"/>
    </location>
</feature>
<accession>A0A8A4ZBX8</accession>
<sequence>MSVSEVVAPTWFGRVRTYLREMFPVGPRLLVAAILFFEIYFVLLLNEGVTEFRLGAGELVGAWSVFAFLLVLRIADDLKDVDVDLRLFAHRPLPSGRVRTADLRVLLGIVVAVTTVLNVAFMNNLPYFALLFGYGTAMSLWFFAKSKIQPNLFLALITHNPVLMVLNVYILSFGVIKYGLDPFSLTTFLLAWTMYFPGLIWEVARKIRAPRDETAYVTYSKLWGYQKAARFVLLLIWLDVATNVALVFAVSRLALIPLALNVLWITRTILRWRRDPDAFAIAPAVDRYTYTVEGLMVVAVATYLTLGYF</sequence>
<evidence type="ECO:0000256" key="1">
    <source>
        <dbReference type="SAM" id="Phobius"/>
    </source>
</evidence>
<keyword evidence="1" id="KW-0472">Membrane</keyword>
<keyword evidence="1" id="KW-1133">Transmembrane helix</keyword>
<feature type="transmembrane region" description="Helical" evidence="1">
    <location>
        <begin position="151"/>
        <end position="176"/>
    </location>
</feature>
<feature type="transmembrane region" description="Helical" evidence="1">
    <location>
        <begin position="182"/>
        <end position="201"/>
    </location>
</feature>
<keyword evidence="1" id="KW-0812">Transmembrane</keyword>
<reference evidence="2" key="1">
    <citation type="submission" date="2021-03" db="EMBL/GenBank/DDBJ databases">
        <title>Pengzhenrongella sicca gen. nov., sp. nov., a new member of suborder Micrococcineae isolated from High-Arctic tundra soil.</title>
        <authorList>
            <person name="Peng F."/>
        </authorList>
    </citation>
    <scope>NUCLEOTIDE SEQUENCE</scope>
    <source>
        <strain evidence="2">LRZ-2</strain>
    </source>
</reference>
<evidence type="ECO:0000313" key="3">
    <source>
        <dbReference type="Proteomes" id="UP000663937"/>
    </source>
</evidence>
<dbReference type="KEGG" id="psic:J4E96_14175"/>
<evidence type="ECO:0000313" key="2">
    <source>
        <dbReference type="EMBL" id="QTE28509.1"/>
    </source>
</evidence>
<name>A0A8A4ZBX8_9MICO</name>
<feature type="transmembrane region" description="Helical" evidence="1">
    <location>
        <begin position="101"/>
        <end position="121"/>
    </location>
</feature>
<dbReference type="Proteomes" id="UP000663937">
    <property type="component" value="Chromosome"/>
</dbReference>
<dbReference type="EMBL" id="CP071868">
    <property type="protein sequence ID" value="QTE28509.1"/>
    <property type="molecule type" value="Genomic_DNA"/>
</dbReference>
<dbReference type="RefSeq" id="WP_227422742.1">
    <property type="nucleotide sequence ID" value="NZ_CP071868.1"/>
</dbReference>
<keyword evidence="3" id="KW-1185">Reference proteome</keyword>
<feature type="transmembrane region" description="Helical" evidence="1">
    <location>
        <begin position="52"/>
        <end position="72"/>
    </location>
</feature>
<feature type="transmembrane region" description="Helical" evidence="1">
    <location>
        <begin position="29"/>
        <end position="46"/>
    </location>
</feature>